<feature type="coiled-coil region" evidence="4">
    <location>
        <begin position="7"/>
        <end position="34"/>
    </location>
</feature>
<dbReference type="Pfam" id="PF16213">
    <property type="entry name" value="DCB"/>
    <property type="match status" value="1"/>
</dbReference>
<dbReference type="PANTHER" id="PTHR10663:SF333">
    <property type="entry name" value="PROTEIN MON2 HOMOLOG"/>
    <property type="match status" value="1"/>
</dbReference>
<evidence type="ECO:0000256" key="3">
    <source>
        <dbReference type="ARBA" id="ARBA00022927"/>
    </source>
</evidence>
<feature type="compositionally biased region" description="Polar residues" evidence="5">
    <location>
        <begin position="787"/>
        <end position="808"/>
    </location>
</feature>
<gene>
    <name evidence="9" type="ORF">ASPCADRAFT_48870</name>
</gene>
<dbReference type="InterPro" id="IPR032691">
    <property type="entry name" value="Mon2/Sec7/BIG1-like_HUS"/>
</dbReference>
<dbReference type="InterPro" id="IPR016024">
    <property type="entry name" value="ARM-type_fold"/>
</dbReference>
<feature type="domain" description="Mon2/Sec7/BIG1-like dimerisation and cyclophilin-binding" evidence="8">
    <location>
        <begin position="4"/>
        <end position="187"/>
    </location>
</feature>
<comment type="similarity">
    <text evidence="1">Belongs to the MON2 family.</text>
</comment>
<evidence type="ECO:0000256" key="5">
    <source>
        <dbReference type="SAM" id="MobiDB-lite"/>
    </source>
</evidence>
<dbReference type="InterPro" id="IPR032817">
    <property type="entry name" value="Mon2_C"/>
</dbReference>
<feature type="compositionally biased region" description="Polar residues" evidence="5">
    <location>
        <begin position="506"/>
        <end position="532"/>
    </location>
</feature>
<dbReference type="GO" id="GO:0015031">
    <property type="term" value="P:protein transport"/>
    <property type="evidence" value="ECO:0007669"/>
    <property type="project" value="UniProtKB-KW"/>
</dbReference>
<keyword evidence="3" id="KW-0653">Protein transport</keyword>
<dbReference type="OrthoDB" id="294853at2759"/>
<dbReference type="EMBL" id="KV907499">
    <property type="protein sequence ID" value="OOF95764.1"/>
    <property type="molecule type" value="Genomic_DNA"/>
</dbReference>
<feature type="region of interest" description="Disordered" evidence="5">
    <location>
        <begin position="781"/>
        <end position="819"/>
    </location>
</feature>
<proteinExistence type="inferred from homology"/>
<dbReference type="Pfam" id="PF16206">
    <property type="entry name" value="Mon2_C"/>
    <property type="match status" value="1"/>
</dbReference>
<evidence type="ECO:0000259" key="6">
    <source>
        <dbReference type="Pfam" id="PF12783"/>
    </source>
</evidence>
<dbReference type="InterPro" id="IPR032629">
    <property type="entry name" value="DCB_dom"/>
</dbReference>
<evidence type="ECO:0000313" key="10">
    <source>
        <dbReference type="Proteomes" id="UP000188318"/>
    </source>
</evidence>
<feature type="region of interest" description="Disordered" evidence="5">
    <location>
        <begin position="492"/>
        <end position="535"/>
    </location>
</feature>
<dbReference type="Proteomes" id="UP000188318">
    <property type="component" value="Unassembled WGS sequence"/>
</dbReference>
<dbReference type="VEuPathDB" id="FungiDB:ASPCADRAFT_48870"/>
<feature type="domain" description="Mon2/Sec7/BIG1-like HUS" evidence="6">
    <location>
        <begin position="212"/>
        <end position="366"/>
    </location>
</feature>
<evidence type="ECO:0000256" key="2">
    <source>
        <dbReference type="ARBA" id="ARBA00022448"/>
    </source>
</evidence>
<feature type="domain" description="Mon2 C-terminal" evidence="7">
    <location>
        <begin position="1012"/>
        <end position="1241"/>
    </location>
</feature>
<dbReference type="STRING" id="602072.A0A1R3RMR3"/>
<reference evidence="10" key="1">
    <citation type="journal article" date="2017" name="Genome Biol.">
        <title>Comparative genomics reveals high biological diversity and specific adaptations in the industrially and medically important fungal genus Aspergillus.</title>
        <authorList>
            <person name="de Vries R.P."/>
            <person name="Riley R."/>
            <person name="Wiebenga A."/>
            <person name="Aguilar-Osorio G."/>
            <person name="Amillis S."/>
            <person name="Uchima C.A."/>
            <person name="Anderluh G."/>
            <person name="Asadollahi M."/>
            <person name="Askin M."/>
            <person name="Barry K."/>
            <person name="Battaglia E."/>
            <person name="Bayram O."/>
            <person name="Benocci T."/>
            <person name="Braus-Stromeyer S.A."/>
            <person name="Caldana C."/>
            <person name="Canovas D."/>
            <person name="Cerqueira G.C."/>
            <person name="Chen F."/>
            <person name="Chen W."/>
            <person name="Choi C."/>
            <person name="Clum A."/>
            <person name="Dos Santos R.A."/>
            <person name="Damasio A.R."/>
            <person name="Diallinas G."/>
            <person name="Emri T."/>
            <person name="Fekete E."/>
            <person name="Flipphi M."/>
            <person name="Freyberg S."/>
            <person name="Gallo A."/>
            <person name="Gournas C."/>
            <person name="Habgood R."/>
            <person name="Hainaut M."/>
            <person name="Harispe M.L."/>
            <person name="Henrissat B."/>
            <person name="Hilden K.S."/>
            <person name="Hope R."/>
            <person name="Hossain A."/>
            <person name="Karabika E."/>
            <person name="Karaffa L."/>
            <person name="Karanyi Z."/>
            <person name="Krasevec N."/>
            <person name="Kuo A."/>
            <person name="Kusch H."/>
            <person name="LaButti K."/>
            <person name="Lagendijk E.L."/>
            <person name="Lapidus A."/>
            <person name="Levasseur A."/>
            <person name="Lindquist E."/>
            <person name="Lipzen A."/>
            <person name="Logrieco A.F."/>
            <person name="MacCabe A."/>
            <person name="Maekelae M.R."/>
            <person name="Malavazi I."/>
            <person name="Melin P."/>
            <person name="Meyer V."/>
            <person name="Mielnichuk N."/>
            <person name="Miskei M."/>
            <person name="Molnar A.P."/>
            <person name="Mule G."/>
            <person name="Ngan C.Y."/>
            <person name="Orejas M."/>
            <person name="Orosz E."/>
            <person name="Ouedraogo J.P."/>
            <person name="Overkamp K.M."/>
            <person name="Park H.-S."/>
            <person name="Perrone G."/>
            <person name="Piumi F."/>
            <person name="Punt P.J."/>
            <person name="Ram A.F."/>
            <person name="Ramon A."/>
            <person name="Rauscher S."/>
            <person name="Record E."/>
            <person name="Riano-Pachon D.M."/>
            <person name="Robert V."/>
            <person name="Roehrig J."/>
            <person name="Ruller R."/>
            <person name="Salamov A."/>
            <person name="Salih N.S."/>
            <person name="Samson R.A."/>
            <person name="Sandor E."/>
            <person name="Sanguinetti M."/>
            <person name="Schuetze T."/>
            <person name="Sepcic K."/>
            <person name="Shelest E."/>
            <person name="Sherlock G."/>
            <person name="Sophianopoulou V."/>
            <person name="Squina F.M."/>
            <person name="Sun H."/>
            <person name="Susca A."/>
            <person name="Todd R.B."/>
            <person name="Tsang A."/>
            <person name="Unkles S.E."/>
            <person name="van de Wiele N."/>
            <person name="van Rossen-Uffink D."/>
            <person name="Oliveira J.V."/>
            <person name="Vesth T.C."/>
            <person name="Visser J."/>
            <person name="Yu J.-H."/>
            <person name="Zhou M."/>
            <person name="Andersen M.R."/>
            <person name="Archer D.B."/>
            <person name="Baker S.E."/>
            <person name="Benoit I."/>
            <person name="Brakhage A.A."/>
            <person name="Braus G.H."/>
            <person name="Fischer R."/>
            <person name="Frisvad J.C."/>
            <person name="Goldman G.H."/>
            <person name="Houbraken J."/>
            <person name="Oakley B."/>
            <person name="Pocsi I."/>
            <person name="Scazzocchio C."/>
            <person name="Seiboth B."/>
            <person name="vanKuyk P.A."/>
            <person name="Wortman J."/>
            <person name="Dyer P.S."/>
            <person name="Grigoriev I.V."/>
        </authorList>
    </citation>
    <scope>NUCLEOTIDE SEQUENCE [LARGE SCALE GENOMIC DNA]</scope>
    <source>
        <strain evidence="10">ITEM 5010</strain>
    </source>
</reference>
<keyword evidence="2" id="KW-0813">Transport</keyword>
<evidence type="ECO:0000256" key="1">
    <source>
        <dbReference type="ARBA" id="ARBA00008144"/>
    </source>
</evidence>
<name>A0A1R3RMR3_ASPC5</name>
<keyword evidence="10" id="KW-1185">Reference proteome</keyword>
<sequence>MSSQFLQAELLNLIQESKRRNSDLRNAAEESLNELKALPSTSEAQISAGELLNTYAEGLKDLVRKPKFANPFILACHSRHAKLAGIGVVCLQRLVASRSLPSERLKDVLAGLKETTNMSLDIQLKILQSLPSLLQHYSNDLGGDLLVSTLEICATLQGNKMLAVSSTAAATLQQLVVSTFERVSMEDKNFNKSTPTTTVKVDGNPVNVGYFAYDALRVLDDLCRLIDGEPLYFLRIKSLSSTFTLELIDSILVNSGKLFVVHAELTQVLRVRLMPMIVRYLSERHSFSQTVRVSRILLVLLKRHMSLVPAECEMALGLLTHLLEPDGNSPWKRVLCMEVFRGLYLEPGLVRLMYSLYDRDDRRKNILRDHMASLVRLASEKPSLIGLSSQSTVPFRAEHSRSITEDQITLEAGGVAGVIGATVPSTDTDVPGISSQWSVVRTPYMELLDKTDPPLPPETYIYSLVLNCIGSFAEGLAKFILPLTVPDLKQKRRSRIASPHPDAGSSRPSQDLQRTNSSKGSQTLSPKKSSIPINPLQLESHPQLPAIQSCAGIIENCWPAILAACSTFLYASLDDDFYHNLVRSFQKLAHVAGLLRLSTPRDAFLTTLGKAAMPAEASSTRSTGTAVTTAAASQSNPTTDEKSKSSQASLAGSPLPAETSSASSDIAFVSLSTRNLLCLRALLNLGIALGPTLDQPAWSIILGTLQDTDLLIGMASTKSQASTSSSGEALSTSGADVPKANLGSEILAVQTASAKMLESTSDYPSDSFREILTALLDLSGTAEEPTQESPENVSNTVLSPQSRSSLMRKSTHRVSRSMGKSRTQDELLRFVLEKANELARANLERFSSLAESDQDAWQLLTGRLMSSAADRSNIQKLRLRANEVLNGVVFQTLKQTDSGDISERNSRQMRNLQTLKLQVQLLYDAGACSAGSPSAPVAEVHEQSLETLKSILEQYAETFAEGWSIVFDLISSVFGETNGTETPRKGRQPSSIANSPRLVRVAYKSLQLIASDFISLLPLPCRLNLVDSFSKFALQQQDFNISLTTTSSFWNVSDFLQGQIEHFCIEAHIDSSVTEDTLAGLAKGDDPSVSRNALWLLLLLRIVDLTTDSRPEIRNCAVQTLLRIFDAYGQQLSPKAWRLCLNRVLFRMVEEIETELTLTRVQDSSRTPDELKAWIETTVVMIKGASELITTFFEPIVQDDLFDQSWERLLGYFRKLIGLRLLEFSEGVYSSLSNILIRVQTPTGLSKQALKSTWSLWVDGHPADKEDLLDLERPNQDAAIAYLETFQQIYRLYKGDIEGERVESILGHMRLLAWNSISPPYSPDIDRSSRPQTMIMECLKTLCIDKDNSQPEILLCLADFVDSPLSRWSPESDSKKPTYLAFSKTAIDLLSWYIADHGIKQDVFTNGALATALEHLAHPIVQRYEWSGKDREPSLWRTSTTAALNILQVAIPYVETQYDNPDQPEIQRFWKQVINIASGIVTARGYRTTSLPRAIILNDESFDVAAFERLKTLIIPSLGASVISDSIRREFSSALLHSSFIYLPQRFDIPAKSLQEEPLSGIYEIRPGRTFEPPPTSRTKMAYVVIDTLFELASTSAQNANNQRTSQTAARIALAQSISPYLILRCAVSLKGYIADQPLRGLMPQPTPARKSLLHLLHGMVDLHSEPSAIPPLPTTKTATGIPNESALASNTDQDHKKHLAWIYPLVVRAVPVAGKEQDDGEVLHALGKVLHEVGGM</sequence>
<dbReference type="PANTHER" id="PTHR10663">
    <property type="entry name" value="GUANYL-NUCLEOTIDE EXCHANGE FACTOR"/>
    <property type="match status" value="1"/>
</dbReference>
<keyword evidence="4" id="KW-0175">Coiled coil</keyword>
<protein>
    <recommendedName>
        <fullName evidence="11">Endosomal peripheral membrane protein</fullName>
    </recommendedName>
</protein>
<evidence type="ECO:0000259" key="7">
    <source>
        <dbReference type="Pfam" id="PF16206"/>
    </source>
</evidence>
<organism evidence="9 10">
    <name type="scientific">Aspergillus carbonarius (strain ITEM 5010)</name>
    <dbReference type="NCBI Taxonomy" id="602072"/>
    <lineage>
        <taxon>Eukaryota</taxon>
        <taxon>Fungi</taxon>
        <taxon>Dikarya</taxon>
        <taxon>Ascomycota</taxon>
        <taxon>Pezizomycotina</taxon>
        <taxon>Eurotiomycetes</taxon>
        <taxon>Eurotiomycetidae</taxon>
        <taxon>Eurotiales</taxon>
        <taxon>Aspergillaceae</taxon>
        <taxon>Aspergillus</taxon>
        <taxon>Aspergillus subgen. Circumdati</taxon>
    </lineage>
</organism>
<dbReference type="GO" id="GO:0005794">
    <property type="term" value="C:Golgi apparatus"/>
    <property type="evidence" value="ECO:0007669"/>
    <property type="project" value="UniProtKB-ARBA"/>
</dbReference>
<evidence type="ECO:0000259" key="8">
    <source>
        <dbReference type="Pfam" id="PF16213"/>
    </source>
</evidence>
<evidence type="ECO:0000313" key="9">
    <source>
        <dbReference type="EMBL" id="OOF95764.1"/>
    </source>
</evidence>
<evidence type="ECO:0000256" key="4">
    <source>
        <dbReference type="SAM" id="Coils"/>
    </source>
</evidence>
<dbReference type="SUPFAM" id="SSF48371">
    <property type="entry name" value="ARM repeat"/>
    <property type="match status" value="2"/>
</dbReference>
<feature type="compositionally biased region" description="Low complexity" evidence="5">
    <location>
        <begin position="617"/>
        <end position="635"/>
    </location>
</feature>
<feature type="region of interest" description="Disordered" evidence="5">
    <location>
        <begin position="615"/>
        <end position="660"/>
    </location>
</feature>
<dbReference type="Pfam" id="PF12783">
    <property type="entry name" value="Sec7-like_HUS"/>
    <property type="match status" value="1"/>
</dbReference>
<evidence type="ECO:0008006" key="11">
    <source>
        <dbReference type="Google" id="ProtNLM"/>
    </source>
</evidence>
<accession>A0A1R3RMR3</accession>
<dbReference type="OMA" id="AWRLCLN"/>